<evidence type="ECO:0000313" key="2">
    <source>
        <dbReference type="WBParaSite" id="ALUE_0001670501-mRNA-1"/>
    </source>
</evidence>
<dbReference type="AlphaFoldDB" id="A0A0M3IEY0"/>
<protein>
    <submittedName>
        <fullName evidence="2">Uncharacterized protein</fullName>
    </submittedName>
</protein>
<name>A0A0M3IEY0_ASCLU</name>
<dbReference type="Proteomes" id="UP000036681">
    <property type="component" value="Unplaced"/>
</dbReference>
<accession>A0A0M3IEY0</accession>
<reference evidence="2" key="1">
    <citation type="submission" date="2017-02" db="UniProtKB">
        <authorList>
            <consortium name="WormBaseParasite"/>
        </authorList>
    </citation>
    <scope>IDENTIFICATION</scope>
</reference>
<keyword evidence="1" id="KW-1185">Reference proteome</keyword>
<sequence>MKALETASSDYCTMEMNRTRMTSGDKKLQWLDCNSTISLRLLSPNDEYYEILRWNELSMYSAVAVLSVRPVSRQTSPIHSTSSLVSGSCL</sequence>
<proteinExistence type="predicted"/>
<organism evidence="1 2">
    <name type="scientific">Ascaris lumbricoides</name>
    <name type="common">Giant roundworm</name>
    <dbReference type="NCBI Taxonomy" id="6252"/>
    <lineage>
        <taxon>Eukaryota</taxon>
        <taxon>Metazoa</taxon>
        <taxon>Ecdysozoa</taxon>
        <taxon>Nematoda</taxon>
        <taxon>Chromadorea</taxon>
        <taxon>Rhabditida</taxon>
        <taxon>Spirurina</taxon>
        <taxon>Ascaridomorpha</taxon>
        <taxon>Ascaridoidea</taxon>
        <taxon>Ascarididae</taxon>
        <taxon>Ascaris</taxon>
    </lineage>
</organism>
<dbReference type="WBParaSite" id="ALUE_0001670501-mRNA-1">
    <property type="protein sequence ID" value="ALUE_0001670501-mRNA-1"/>
    <property type="gene ID" value="ALUE_0001670501"/>
</dbReference>
<evidence type="ECO:0000313" key="1">
    <source>
        <dbReference type="Proteomes" id="UP000036681"/>
    </source>
</evidence>